<accession>A0AA38I593</accession>
<dbReference type="Gene3D" id="6.10.140.2220">
    <property type="match status" value="1"/>
</dbReference>
<evidence type="ECO:0000256" key="1">
    <source>
        <dbReference type="ARBA" id="ARBA00022723"/>
    </source>
</evidence>
<dbReference type="InterPro" id="IPR046341">
    <property type="entry name" value="SET_dom_sf"/>
</dbReference>
<dbReference type="SUPFAM" id="SSF144232">
    <property type="entry name" value="HIT/MYND zinc finger-like"/>
    <property type="match status" value="1"/>
</dbReference>
<dbReference type="InterPro" id="IPR002893">
    <property type="entry name" value="Znf_MYND"/>
</dbReference>
<dbReference type="PANTHER" id="PTHR46455">
    <property type="entry name" value="SET AND MYND DOMAIN CONTAINING, ARTHROPOD-SPECIFIC, MEMBER 4, ISOFORM A"/>
    <property type="match status" value="1"/>
</dbReference>
<evidence type="ECO:0000256" key="2">
    <source>
        <dbReference type="ARBA" id="ARBA00022771"/>
    </source>
</evidence>
<feature type="domain" description="MYND-type" evidence="5">
    <location>
        <begin position="6"/>
        <end position="42"/>
    </location>
</feature>
<evidence type="ECO:0000313" key="7">
    <source>
        <dbReference type="Proteomes" id="UP001168821"/>
    </source>
</evidence>
<proteinExistence type="predicted"/>
<keyword evidence="7" id="KW-1185">Reference proteome</keyword>
<organism evidence="6 7">
    <name type="scientific">Zophobas morio</name>
    <dbReference type="NCBI Taxonomy" id="2755281"/>
    <lineage>
        <taxon>Eukaryota</taxon>
        <taxon>Metazoa</taxon>
        <taxon>Ecdysozoa</taxon>
        <taxon>Arthropoda</taxon>
        <taxon>Hexapoda</taxon>
        <taxon>Insecta</taxon>
        <taxon>Pterygota</taxon>
        <taxon>Neoptera</taxon>
        <taxon>Endopterygota</taxon>
        <taxon>Coleoptera</taxon>
        <taxon>Polyphaga</taxon>
        <taxon>Cucujiformia</taxon>
        <taxon>Tenebrionidae</taxon>
        <taxon>Zophobas</taxon>
    </lineage>
</organism>
<dbReference type="SUPFAM" id="SSF82199">
    <property type="entry name" value="SET domain"/>
    <property type="match status" value="1"/>
</dbReference>
<protein>
    <recommendedName>
        <fullName evidence="5">MYND-type domain-containing protein</fullName>
    </recommendedName>
</protein>
<dbReference type="AlphaFoldDB" id="A0AA38I593"/>
<sequence>MAENSCAECQKPADLKCSACKLVAYCCKDHQKKHWKTHKSLCRAYEVVATKEVGRCLVASRDLNAGDVIISELPLVYGPRPHMVEEGPVPCVGCCRLIICEESPRCPGCDFPVCHLGCPGLQDGEKHGYECLILSLREVRAINGLHDFYRYVRFLTYELKKFISSQISIGLSWLLRRRLF</sequence>
<name>A0AA38I593_9CUCU</name>
<keyword evidence="3" id="KW-0862">Zinc</keyword>
<dbReference type="Proteomes" id="UP001168821">
    <property type="component" value="Unassembled WGS sequence"/>
</dbReference>
<keyword evidence="2 4" id="KW-0863">Zinc-finger</keyword>
<evidence type="ECO:0000256" key="3">
    <source>
        <dbReference type="ARBA" id="ARBA00022833"/>
    </source>
</evidence>
<dbReference type="PANTHER" id="PTHR46455:SF2">
    <property type="entry name" value="AT24727P"/>
    <property type="match status" value="1"/>
</dbReference>
<gene>
    <name evidence="6" type="ORF">Zmor_024665</name>
</gene>
<comment type="caution">
    <text evidence="6">The sequence shown here is derived from an EMBL/GenBank/DDBJ whole genome shotgun (WGS) entry which is preliminary data.</text>
</comment>
<dbReference type="GO" id="GO:0008270">
    <property type="term" value="F:zinc ion binding"/>
    <property type="evidence" value="ECO:0007669"/>
    <property type="project" value="UniProtKB-KW"/>
</dbReference>
<dbReference type="InterPro" id="IPR053010">
    <property type="entry name" value="SET_SmydA-8"/>
</dbReference>
<dbReference type="Pfam" id="PF01753">
    <property type="entry name" value="zf-MYND"/>
    <property type="match status" value="1"/>
</dbReference>
<evidence type="ECO:0000313" key="6">
    <source>
        <dbReference type="EMBL" id="KAJ3647129.1"/>
    </source>
</evidence>
<reference evidence="6" key="1">
    <citation type="journal article" date="2023" name="G3 (Bethesda)">
        <title>Whole genome assemblies of Zophobas morio and Tenebrio molitor.</title>
        <authorList>
            <person name="Kaur S."/>
            <person name="Stinson S.A."/>
            <person name="diCenzo G.C."/>
        </authorList>
    </citation>
    <scope>NUCLEOTIDE SEQUENCE</scope>
    <source>
        <strain evidence="6">QUZm001</strain>
    </source>
</reference>
<dbReference type="EMBL" id="JALNTZ010000007">
    <property type="protein sequence ID" value="KAJ3647129.1"/>
    <property type="molecule type" value="Genomic_DNA"/>
</dbReference>
<dbReference type="PROSITE" id="PS01360">
    <property type="entry name" value="ZF_MYND_1"/>
    <property type="match status" value="1"/>
</dbReference>
<dbReference type="PROSITE" id="PS50865">
    <property type="entry name" value="ZF_MYND_2"/>
    <property type="match status" value="1"/>
</dbReference>
<evidence type="ECO:0000256" key="4">
    <source>
        <dbReference type="PROSITE-ProRule" id="PRU00134"/>
    </source>
</evidence>
<keyword evidence="1" id="KW-0479">Metal-binding</keyword>
<evidence type="ECO:0000259" key="5">
    <source>
        <dbReference type="PROSITE" id="PS50865"/>
    </source>
</evidence>